<dbReference type="Proteomes" id="UP001283361">
    <property type="component" value="Unassembled WGS sequence"/>
</dbReference>
<comment type="caution">
    <text evidence="1">The sequence shown here is derived from an EMBL/GenBank/DDBJ whole genome shotgun (WGS) entry which is preliminary data.</text>
</comment>
<sequence>MPASGGPGSTWLYPVWLDWWSYRRLGEFCACLPRTSKIHGVARGEETGEWASEDQREEQKTAWIEGELDNATLVDPVKRSSTYIRQVYRPAGSLRALYGTVLQEADSHHQSSSTQQDILVKLTEKDDQTNLQS</sequence>
<reference evidence="1" key="1">
    <citation type="journal article" date="2023" name="G3 (Bethesda)">
        <title>A reference genome for the long-term kleptoplast-retaining sea slug Elysia crispata morphotype clarki.</title>
        <authorList>
            <person name="Eastman K.E."/>
            <person name="Pendleton A.L."/>
            <person name="Shaikh M.A."/>
            <person name="Suttiyut T."/>
            <person name="Ogas R."/>
            <person name="Tomko P."/>
            <person name="Gavelis G."/>
            <person name="Widhalm J.R."/>
            <person name="Wisecaver J.H."/>
        </authorList>
    </citation>
    <scope>NUCLEOTIDE SEQUENCE</scope>
    <source>
        <strain evidence="1">ECLA1</strain>
    </source>
</reference>
<keyword evidence="2" id="KW-1185">Reference proteome</keyword>
<evidence type="ECO:0000313" key="2">
    <source>
        <dbReference type="Proteomes" id="UP001283361"/>
    </source>
</evidence>
<dbReference type="EMBL" id="JAWDGP010004442">
    <property type="protein sequence ID" value="KAK3764405.1"/>
    <property type="molecule type" value="Genomic_DNA"/>
</dbReference>
<gene>
    <name evidence="1" type="ORF">RRG08_040001</name>
</gene>
<accession>A0AAE0Z804</accession>
<evidence type="ECO:0000313" key="1">
    <source>
        <dbReference type="EMBL" id="KAK3764405.1"/>
    </source>
</evidence>
<name>A0AAE0Z804_9GAST</name>
<protein>
    <submittedName>
        <fullName evidence="1">Uncharacterized protein</fullName>
    </submittedName>
</protein>
<dbReference type="AlphaFoldDB" id="A0AAE0Z804"/>
<proteinExistence type="predicted"/>
<organism evidence="1 2">
    <name type="scientific">Elysia crispata</name>
    <name type="common">lettuce slug</name>
    <dbReference type="NCBI Taxonomy" id="231223"/>
    <lineage>
        <taxon>Eukaryota</taxon>
        <taxon>Metazoa</taxon>
        <taxon>Spiralia</taxon>
        <taxon>Lophotrochozoa</taxon>
        <taxon>Mollusca</taxon>
        <taxon>Gastropoda</taxon>
        <taxon>Heterobranchia</taxon>
        <taxon>Euthyneura</taxon>
        <taxon>Panpulmonata</taxon>
        <taxon>Sacoglossa</taxon>
        <taxon>Placobranchoidea</taxon>
        <taxon>Plakobranchidae</taxon>
        <taxon>Elysia</taxon>
    </lineage>
</organism>